<evidence type="ECO:0000256" key="1">
    <source>
        <dbReference type="SAM" id="MobiDB-lite"/>
    </source>
</evidence>
<sequence>MSTRSSMDDKEIDDILRQFGLDKLARGRVPEAESRLKLGGRSKEDVQDAAGKSVQNVEDAAAKPKPRM</sequence>
<accession>A0A0R3U9G0</accession>
<organism evidence="2 3">
    <name type="scientific">Mesocestoides corti</name>
    <name type="common">Flatworm</name>
    <dbReference type="NCBI Taxonomy" id="53468"/>
    <lineage>
        <taxon>Eukaryota</taxon>
        <taxon>Metazoa</taxon>
        <taxon>Spiralia</taxon>
        <taxon>Lophotrochozoa</taxon>
        <taxon>Platyhelminthes</taxon>
        <taxon>Cestoda</taxon>
        <taxon>Eucestoda</taxon>
        <taxon>Cyclophyllidea</taxon>
        <taxon>Mesocestoididae</taxon>
        <taxon>Mesocestoides</taxon>
    </lineage>
</organism>
<dbReference type="AlphaFoldDB" id="A0A0R3U9G0"/>
<protein>
    <submittedName>
        <fullName evidence="2">Uncharacterized protein</fullName>
    </submittedName>
</protein>
<name>A0A0R3U9G0_MESCO</name>
<proteinExistence type="predicted"/>
<dbReference type="Proteomes" id="UP000267029">
    <property type="component" value="Unassembled WGS sequence"/>
</dbReference>
<dbReference type="EMBL" id="UXSR01000850">
    <property type="protein sequence ID" value="VDD77556.1"/>
    <property type="molecule type" value="Genomic_DNA"/>
</dbReference>
<feature type="region of interest" description="Disordered" evidence="1">
    <location>
        <begin position="30"/>
        <end position="68"/>
    </location>
</feature>
<reference evidence="2 3" key="1">
    <citation type="submission" date="2018-10" db="EMBL/GenBank/DDBJ databases">
        <authorList>
            <consortium name="Pathogen Informatics"/>
        </authorList>
    </citation>
    <scope>NUCLEOTIDE SEQUENCE [LARGE SCALE GENOMIC DNA]</scope>
</reference>
<gene>
    <name evidence="2" type="ORF">MCOS_LOCUS3559</name>
</gene>
<evidence type="ECO:0000313" key="3">
    <source>
        <dbReference type="Proteomes" id="UP000267029"/>
    </source>
</evidence>
<keyword evidence="3" id="KW-1185">Reference proteome</keyword>
<feature type="compositionally biased region" description="Basic and acidic residues" evidence="1">
    <location>
        <begin position="30"/>
        <end position="46"/>
    </location>
</feature>
<evidence type="ECO:0000313" key="2">
    <source>
        <dbReference type="EMBL" id="VDD77556.1"/>
    </source>
</evidence>